<name>A0AB39RZ38_9ACTN</name>
<sequence length="530" mass="57935">MAEEESRRRNRRQWGPTHLEGYKSVNHHYGLAEALGGPYSLAQLRAGHLENRVIRCIAHARCALALHRVGASDQASARFARALHEVSGLPAERGAAVAALLSAAGELDATQDANASLTTYIADQLQLEWAKALDLSLDGAHGAFELATTAASLRSRAGDIEGLKLIRSRLRGHASPPVVRASLACHLACAGLARRARSLAYSVRRLPPRFNTVDFESPAALALAADALRAAGRPRAARRRLRWAGEATNLRLLLPEELAHACTLMMRPALLYDDQTFLRRILGWLTDVERPDLEVAALSSGIRQWHTTQCDDGTPQLSDGMRRLVHEAALTAFGRYDATRPGPGQRTATARLFFRLLEEINDPRGVELLATALGTDRDDCDTTIRFSATLAAIATGRPELIDAALTAAESHTASPDHPWMVDRLTSHMAQHPGRLSPGHITRLLTLISTNPTASQVRDLIDLGAALPSGPDRQRIVDAATQREQFHRFRRGPPLQKQQASAPSSGARQPSRPTCWPRHPPCVRWTPPARW</sequence>
<proteinExistence type="predicted"/>
<evidence type="ECO:0000313" key="2">
    <source>
        <dbReference type="EMBL" id="XDQ59748.1"/>
    </source>
</evidence>
<dbReference type="EMBL" id="CP163440">
    <property type="protein sequence ID" value="XDQ59748.1"/>
    <property type="molecule type" value="Genomic_DNA"/>
</dbReference>
<feature type="compositionally biased region" description="Polar residues" evidence="1">
    <location>
        <begin position="495"/>
        <end position="511"/>
    </location>
</feature>
<feature type="region of interest" description="Disordered" evidence="1">
    <location>
        <begin position="485"/>
        <end position="520"/>
    </location>
</feature>
<dbReference type="AlphaFoldDB" id="A0AB39RZ38"/>
<accession>A0AB39RZ38</accession>
<evidence type="ECO:0000256" key="1">
    <source>
        <dbReference type="SAM" id="MobiDB-lite"/>
    </source>
</evidence>
<organism evidence="2">
    <name type="scientific">Streptomyces sp. R35</name>
    <dbReference type="NCBI Taxonomy" id="3238630"/>
    <lineage>
        <taxon>Bacteria</taxon>
        <taxon>Bacillati</taxon>
        <taxon>Actinomycetota</taxon>
        <taxon>Actinomycetes</taxon>
        <taxon>Kitasatosporales</taxon>
        <taxon>Streptomycetaceae</taxon>
        <taxon>Streptomyces</taxon>
    </lineage>
</organism>
<dbReference type="RefSeq" id="WP_369254482.1">
    <property type="nucleotide sequence ID" value="NZ_CP163440.1"/>
</dbReference>
<reference evidence="2" key="1">
    <citation type="submission" date="2024-07" db="EMBL/GenBank/DDBJ databases">
        <authorList>
            <person name="Yu S.T."/>
        </authorList>
    </citation>
    <scope>NUCLEOTIDE SEQUENCE</scope>
    <source>
        <strain evidence="2">R35</strain>
    </source>
</reference>
<protein>
    <submittedName>
        <fullName evidence="2">Uncharacterized protein</fullName>
    </submittedName>
</protein>
<gene>
    <name evidence="2" type="ORF">AB5J50_02555</name>
</gene>